<reference evidence="8" key="1">
    <citation type="submission" date="2022-03" db="EMBL/GenBank/DDBJ databases">
        <authorList>
            <person name="Woo C.Y."/>
        </authorList>
    </citation>
    <scope>NUCLEOTIDE SEQUENCE</scope>
    <source>
        <strain evidence="8">CYS-01</strain>
    </source>
</reference>
<dbReference type="Pfam" id="PF08281">
    <property type="entry name" value="Sigma70_r4_2"/>
    <property type="match status" value="1"/>
</dbReference>
<dbReference type="InterPro" id="IPR007627">
    <property type="entry name" value="RNA_pol_sigma70_r2"/>
</dbReference>
<dbReference type="Gene3D" id="1.10.1740.10">
    <property type="match status" value="1"/>
</dbReference>
<organism evidence="8 9">
    <name type="scientific">Pedobacter montanisoli</name>
    <dbReference type="NCBI Taxonomy" id="2923277"/>
    <lineage>
        <taxon>Bacteria</taxon>
        <taxon>Pseudomonadati</taxon>
        <taxon>Bacteroidota</taxon>
        <taxon>Sphingobacteriia</taxon>
        <taxon>Sphingobacteriales</taxon>
        <taxon>Sphingobacteriaceae</taxon>
        <taxon>Pedobacter</taxon>
    </lineage>
</organism>
<proteinExistence type="inferred from homology"/>
<dbReference type="InterPro" id="IPR013324">
    <property type="entry name" value="RNA_pol_sigma_r3/r4-like"/>
</dbReference>
<feature type="transmembrane region" description="Helical" evidence="5">
    <location>
        <begin position="175"/>
        <end position="192"/>
    </location>
</feature>
<dbReference type="SUPFAM" id="SSF88659">
    <property type="entry name" value="Sigma3 and sigma4 domains of RNA polymerase sigma factors"/>
    <property type="match status" value="1"/>
</dbReference>
<dbReference type="Pfam" id="PF04542">
    <property type="entry name" value="Sigma70_r2"/>
    <property type="match status" value="1"/>
</dbReference>
<keyword evidence="5" id="KW-0472">Membrane</keyword>
<evidence type="ECO:0000259" key="6">
    <source>
        <dbReference type="Pfam" id="PF04542"/>
    </source>
</evidence>
<dbReference type="PANTHER" id="PTHR43133:SF46">
    <property type="entry name" value="RNA POLYMERASE SIGMA-70 FACTOR ECF SUBFAMILY"/>
    <property type="match status" value="1"/>
</dbReference>
<keyword evidence="5" id="KW-0812">Transmembrane</keyword>
<dbReference type="SUPFAM" id="SSF88946">
    <property type="entry name" value="Sigma2 domain of RNA polymerase sigma factors"/>
    <property type="match status" value="1"/>
</dbReference>
<comment type="similarity">
    <text evidence="1">Belongs to the sigma-70 factor family. ECF subfamily.</text>
</comment>
<evidence type="ECO:0000256" key="5">
    <source>
        <dbReference type="SAM" id="Phobius"/>
    </source>
</evidence>
<dbReference type="RefSeq" id="WP_243361293.1">
    <property type="nucleotide sequence ID" value="NZ_JALGBH010000002.1"/>
</dbReference>
<evidence type="ECO:0000256" key="3">
    <source>
        <dbReference type="ARBA" id="ARBA00023082"/>
    </source>
</evidence>
<name>A0ABS9ZWF2_9SPHI</name>
<dbReference type="InterPro" id="IPR036388">
    <property type="entry name" value="WH-like_DNA-bd_sf"/>
</dbReference>
<sequence length="193" mass="22896">MKIHFENNDDATLFALLKQGDENAFVKIYHKYWKELFNAAYKRLPEKEQCQDIIQNVFVDLWNRRNELDLKKPLAYLHTAVRFQVLKFISRDSRKGKFFNVFDEEIISPLKTDEAVLEKEVKLIVELFIATLPKKRRQIFEMYYLDGLKVETIATTLDISEKTVRNQLAAAGRLLKLRITNMFLLLVIIFFLF</sequence>
<keyword evidence="9" id="KW-1185">Reference proteome</keyword>
<dbReference type="InterPro" id="IPR013325">
    <property type="entry name" value="RNA_pol_sigma_r2"/>
</dbReference>
<feature type="domain" description="RNA polymerase sigma-70 region 2" evidence="6">
    <location>
        <begin position="29"/>
        <end position="94"/>
    </location>
</feature>
<dbReference type="InterPro" id="IPR013249">
    <property type="entry name" value="RNA_pol_sigma70_r4_t2"/>
</dbReference>
<feature type="domain" description="RNA polymerase sigma factor 70 region 4 type 2" evidence="7">
    <location>
        <begin position="125"/>
        <end position="171"/>
    </location>
</feature>
<dbReference type="Proteomes" id="UP001165460">
    <property type="component" value="Unassembled WGS sequence"/>
</dbReference>
<dbReference type="EMBL" id="JALGBH010000002">
    <property type="protein sequence ID" value="MCJ0742641.1"/>
    <property type="molecule type" value="Genomic_DNA"/>
</dbReference>
<evidence type="ECO:0000256" key="2">
    <source>
        <dbReference type="ARBA" id="ARBA00023015"/>
    </source>
</evidence>
<keyword evidence="3" id="KW-0731">Sigma factor</keyword>
<dbReference type="PANTHER" id="PTHR43133">
    <property type="entry name" value="RNA POLYMERASE ECF-TYPE SIGMA FACTO"/>
    <property type="match status" value="1"/>
</dbReference>
<keyword evidence="5" id="KW-1133">Transmembrane helix</keyword>
<evidence type="ECO:0000313" key="8">
    <source>
        <dbReference type="EMBL" id="MCJ0742641.1"/>
    </source>
</evidence>
<dbReference type="Gene3D" id="1.10.10.10">
    <property type="entry name" value="Winged helix-like DNA-binding domain superfamily/Winged helix DNA-binding domain"/>
    <property type="match status" value="1"/>
</dbReference>
<keyword evidence="2" id="KW-0805">Transcription regulation</keyword>
<gene>
    <name evidence="8" type="ORF">MMF97_07960</name>
</gene>
<protein>
    <submittedName>
        <fullName evidence="8">Sigma-70 family RNA polymerase sigma factor</fullName>
    </submittedName>
</protein>
<dbReference type="InterPro" id="IPR014284">
    <property type="entry name" value="RNA_pol_sigma-70_dom"/>
</dbReference>
<comment type="caution">
    <text evidence="8">The sequence shown here is derived from an EMBL/GenBank/DDBJ whole genome shotgun (WGS) entry which is preliminary data.</text>
</comment>
<evidence type="ECO:0000256" key="1">
    <source>
        <dbReference type="ARBA" id="ARBA00010641"/>
    </source>
</evidence>
<dbReference type="InterPro" id="IPR039425">
    <property type="entry name" value="RNA_pol_sigma-70-like"/>
</dbReference>
<dbReference type="NCBIfam" id="TIGR02937">
    <property type="entry name" value="sigma70-ECF"/>
    <property type="match status" value="1"/>
</dbReference>
<keyword evidence="4" id="KW-0804">Transcription</keyword>
<evidence type="ECO:0000259" key="7">
    <source>
        <dbReference type="Pfam" id="PF08281"/>
    </source>
</evidence>
<evidence type="ECO:0000256" key="4">
    <source>
        <dbReference type="ARBA" id="ARBA00023163"/>
    </source>
</evidence>
<accession>A0ABS9ZWF2</accession>
<evidence type="ECO:0000313" key="9">
    <source>
        <dbReference type="Proteomes" id="UP001165460"/>
    </source>
</evidence>